<sequence length="75" mass="8263">MIKGISGGQKKRLTTGELLMGAPRVLLMDEISTGLDSSTTFQIIKYLKYTTRAFDGTTLVSYCNLTLKLTLSLMI</sequence>
<proteinExistence type="predicted"/>
<dbReference type="InterPro" id="IPR027417">
    <property type="entry name" value="P-loop_NTPase"/>
</dbReference>
<dbReference type="Gene3D" id="3.40.50.300">
    <property type="entry name" value="P-loop containing nucleotide triphosphate hydrolases"/>
    <property type="match status" value="1"/>
</dbReference>
<keyword evidence="1" id="KW-0813">Transport</keyword>
<organism evidence="2">
    <name type="scientific">Solanum chacoense</name>
    <name type="common">Chaco potato</name>
    <dbReference type="NCBI Taxonomy" id="4108"/>
    <lineage>
        <taxon>Eukaryota</taxon>
        <taxon>Viridiplantae</taxon>
        <taxon>Streptophyta</taxon>
        <taxon>Embryophyta</taxon>
        <taxon>Tracheophyta</taxon>
        <taxon>Spermatophyta</taxon>
        <taxon>Magnoliopsida</taxon>
        <taxon>eudicotyledons</taxon>
        <taxon>Gunneridae</taxon>
        <taxon>Pentapetalae</taxon>
        <taxon>asterids</taxon>
        <taxon>lamiids</taxon>
        <taxon>Solanales</taxon>
        <taxon>Solanaceae</taxon>
        <taxon>Solanoideae</taxon>
        <taxon>Solaneae</taxon>
        <taxon>Solanum</taxon>
    </lineage>
</organism>
<dbReference type="SUPFAM" id="SSF52540">
    <property type="entry name" value="P-loop containing nucleoside triphosphate hydrolases"/>
    <property type="match status" value="1"/>
</dbReference>
<accession>A0A0V0GWW6</accession>
<evidence type="ECO:0000256" key="1">
    <source>
        <dbReference type="ARBA" id="ARBA00022448"/>
    </source>
</evidence>
<dbReference type="EMBL" id="GEDG01029292">
    <property type="protein sequence ID" value="JAP12636.1"/>
    <property type="molecule type" value="Transcribed_RNA"/>
</dbReference>
<dbReference type="PANTHER" id="PTHR19241">
    <property type="entry name" value="ATP-BINDING CASSETTE TRANSPORTER"/>
    <property type="match status" value="1"/>
</dbReference>
<evidence type="ECO:0000313" key="2">
    <source>
        <dbReference type="EMBL" id="JAP12636.1"/>
    </source>
</evidence>
<reference evidence="2" key="1">
    <citation type="submission" date="2015-12" db="EMBL/GenBank/DDBJ databases">
        <title>Gene expression during late stages of embryo sac development: a critical building block for successful pollen-pistil interactions.</title>
        <authorList>
            <person name="Liu Y."/>
            <person name="Joly V."/>
            <person name="Sabar M."/>
            <person name="Matton D.P."/>
        </authorList>
    </citation>
    <scope>NUCLEOTIDE SEQUENCE</scope>
</reference>
<dbReference type="AlphaFoldDB" id="A0A0V0GWW6"/>
<protein>
    <submittedName>
        <fullName evidence="2">Putative ovule protein</fullName>
    </submittedName>
</protein>
<name>A0A0V0GWW6_SOLCH</name>